<comment type="caution">
    <text evidence="2">The sequence shown here is derived from an EMBL/GenBank/DDBJ whole genome shotgun (WGS) entry which is preliminary data.</text>
</comment>
<evidence type="ECO:0000256" key="1">
    <source>
        <dbReference type="SAM" id="MobiDB-lite"/>
    </source>
</evidence>
<evidence type="ECO:0008006" key="4">
    <source>
        <dbReference type="Google" id="ProtNLM"/>
    </source>
</evidence>
<organism evidence="2 3">
    <name type="scientific">Mucilaginibacter lutimaris</name>
    <dbReference type="NCBI Taxonomy" id="931629"/>
    <lineage>
        <taxon>Bacteria</taxon>
        <taxon>Pseudomonadati</taxon>
        <taxon>Bacteroidota</taxon>
        <taxon>Sphingobacteriia</taxon>
        <taxon>Sphingobacteriales</taxon>
        <taxon>Sphingobacteriaceae</taxon>
        <taxon>Mucilaginibacter</taxon>
    </lineage>
</organism>
<gene>
    <name evidence="2" type="ORF">ACFQZI_13020</name>
</gene>
<keyword evidence="3" id="KW-1185">Reference proteome</keyword>
<sequence>MATNILKYRWLKILLIVIGSLAIITVVLALCINSILAPKLSAKLKEAVLKGTDSLYTINYSDLDLNVLQGRAVLYDLTFKADTAVYHQMKKRGTAPGQLYELHVKRLAISGAHAFELYFKKKLNIGRVTLNSPEIAINKYLQKPDTAKKDKRTIYQKLSKSLKLIHVGEILLTDINYKQRDYTGPKAALSQLREMDVKATDLLIDSATQKDTTRFLYCKDVTTQLKNYSSKSADGLYTFKVKTVKLSTQTKKLTVRGVNLQPVDHNVFFQKSKADRFTVRIDSVQFNNFDYITYQKEQSLDVKRVVMANGFFEVYSNYNGKLQTTDRLVTFPHWAIRHAIKAAVNVDTLDLKHFEVNYKQLNKKPMKTGVVIFNNISARLRNLTNNKAALAKNNIATASVTSYFMGKGKLNLSFNFNLNDANYKYNYKGHLGPMDIAAANPATMPLAMVKITSGRVKSLDFNFGSTQKTSTGTVNFLYSDLKVDVLRKDDDKGYSKKSIISVLANSIIIKHDNPDDGKTAPRTAKVVFIRPANFPFFKTVWLSVLNGIKACAGVGEAKEKGKKEDAEKLKEDQEKRLKKAKEKKEDEDKKFKEKMKGKKN</sequence>
<dbReference type="RefSeq" id="WP_377143096.1">
    <property type="nucleotide sequence ID" value="NZ_JBHTIA010000009.1"/>
</dbReference>
<accession>A0ABW2ZHX8</accession>
<dbReference type="Proteomes" id="UP001597073">
    <property type="component" value="Unassembled WGS sequence"/>
</dbReference>
<dbReference type="EMBL" id="JBHTIA010000009">
    <property type="protein sequence ID" value="MFD0765778.1"/>
    <property type="molecule type" value="Genomic_DNA"/>
</dbReference>
<reference evidence="3" key="1">
    <citation type="journal article" date="2019" name="Int. J. Syst. Evol. Microbiol.">
        <title>The Global Catalogue of Microorganisms (GCM) 10K type strain sequencing project: providing services to taxonomists for standard genome sequencing and annotation.</title>
        <authorList>
            <consortium name="The Broad Institute Genomics Platform"/>
            <consortium name="The Broad Institute Genome Sequencing Center for Infectious Disease"/>
            <person name="Wu L."/>
            <person name="Ma J."/>
        </authorList>
    </citation>
    <scope>NUCLEOTIDE SEQUENCE [LARGE SCALE GENOMIC DNA]</scope>
    <source>
        <strain evidence="3">CCUG 60742</strain>
    </source>
</reference>
<feature type="region of interest" description="Disordered" evidence="1">
    <location>
        <begin position="556"/>
        <end position="600"/>
    </location>
</feature>
<feature type="compositionally biased region" description="Basic and acidic residues" evidence="1">
    <location>
        <begin position="556"/>
        <end position="575"/>
    </location>
</feature>
<protein>
    <recommendedName>
        <fullName evidence="4">DUF748 domain-containing protein</fullName>
    </recommendedName>
</protein>
<evidence type="ECO:0000313" key="2">
    <source>
        <dbReference type="EMBL" id="MFD0765778.1"/>
    </source>
</evidence>
<feature type="compositionally biased region" description="Basic and acidic residues" evidence="1">
    <location>
        <begin position="582"/>
        <end position="591"/>
    </location>
</feature>
<name>A0ABW2ZHX8_9SPHI</name>
<evidence type="ECO:0000313" key="3">
    <source>
        <dbReference type="Proteomes" id="UP001597073"/>
    </source>
</evidence>
<proteinExistence type="predicted"/>